<dbReference type="Gene3D" id="2.115.10.20">
    <property type="entry name" value="Glycosyl hydrolase domain, family 43"/>
    <property type="match status" value="1"/>
</dbReference>
<dbReference type="Proteomes" id="UP000198867">
    <property type="component" value="Unassembled WGS sequence"/>
</dbReference>
<dbReference type="RefSeq" id="WP_090709999.1">
    <property type="nucleotide sequence ID" value="NZ_FOVM01000003.1"/>
</dbReference>
<dbReference type="InterPro" id="IPR013320">
    <property type="entry name" value="ConA-like_dom_sf"/>
</dbReference>
<dbReference type="CDD" id="cd18617">
    <property type="entry name" value="GH43_XynB-like"/>
    <property type="match status" value="1"/>
</dbReference>
<feature type="active site" description="Proton acceptor" evidence="4">
    <location>
        <position position="21"/>
    </location>
</feature>
<dbReference type="PANTHER" id="PTHR42812:SF12">
    <property type="entry name" value="BETA-XYLOSIDASE-RELATED"/>
    <property type="match status" value="1"/>
</dbReference>
<dbReference type="InterPro" id="IPR023296">
    <property type="entry name" value="Glyco_hydro_beta-prop_sf"/>
</dbReference>
<feature type="site" description="Important for catalytic activity, responsible for pKa modulation of the active site Glu and correct orientation of both the proton donor and substrate" evidence="5">
    <location>
        <position position="127"/>
    </location>
</feature>
<dbReference type="SUPFAM" id="SSF49899">
    <property type="entry name" value="Concanavalin A-like lectins/glucanases"/>
    <property type="match status" value="1"/>
</dbReference>
<organism evidence="9 10">
    <name type="scientific">Mycetocola miduiensis</name>
    <dbReference type="NCBI Taxonomy" id="995034"/>
    <lineage>
        <taxon>Bacteria</taxon>
        <taxon>Bacillati</taxon>
        <taxon>Actinomycetota</taxon>
        <taxon>Actinomycetes</taxon>
        <taxon>Micrococcales</taxon>
        <taxon>Microbacteriaceae</taxon>
        <taxon>Mycetocola</taxon>
    </lineage>
</organism>
<dbReference type="Gene3D" id="2.60.120.200">
    <property type="match status" value="1"/>
</dbReference>
<dbReference type="PANTHER" id="PTHR42812">
    <property type="entry name" value="BETA-XYLOSIDASE"/>
    <property type="match status" value="1"/>
</dbReference>
<feature type="region of interest" description="Disordered" evidence="7">
    <location>
        <begin position="303"/>
        <end position="322"/>
    </location>
</feature>
<dbReference type="GO" id="GO:0004553">
    <property type="term" value="F:hydrolase activity, hydrolyzing O-glycosyl compounds"/>
    <property type="evidence" value="ECO:0007669"/>
    <property type="project" value="InterPro"/>
</dbReference>
<evidence type="ECO:0000256" key="4">
    <source>
        <dbReference type="PIRSR" id="PIRSR606710-1"/>
    </source>
</evidence>
<dbReference type="GO" id="GO:0005975">
    <property type="term" value="P:carbohydrate metabolic process"/>
    <property type="evidence" value="ECO:0007669"/>
    <property type="project" value="InterPro"/>
</dbReference>
<protein>
    <submittedName>
        <fullName evidence="9">Alpha-N-arabinofuranosidase</fullName>
    </submittedName>
</protein>
<dbReference type="Pfam" id="PF04616">
    <property type="entry name" value="Glyco_hydro_43"/>
    <property type="match status" value="1"/>
</dbReference>
<evidence type="ECO:0000256" key="3">
    <source>
        <dbReference type="ARBA" id="ARBA00023295"/>
    </source>
</evidence>
<sequence>MTSPSPATAFTNPVISGFHPDPSVCRVGDRFYLVVSSFEYFPGIPIFTSTDLVSWLPLGHVLDRRSQLDLSGAAASGGIYAPTIRYHDGLFFVTATNVSGRGHFIVHASDPAGPWSDPVWVDQNGIDPSLYFEDGLAYFASNIEPHPAGPHVENPGFERGIQQSLVDPMTGRLLAEPRFLWGGTGARYPEAPHLYRRGDFYYLVLAEGGTEYGHMVTIGRSTSPWGPFEASPHGPLVSHRSVASPLQAVGHADLVTLPNGDWWLVCLGVRPVGQWPRHLLGRETLLAPVQWREDGWPTVGDGGKIEVEQPRPPLPASAPSPITTRDDFDGLRLRAEWEFVRQPLDAEVLHGTRPGWLTLVAEAVGLVDPFPCFVGRRQQHYSFEAQTRLEYSPALDGEEAGIAVRMNDNHFFAFGVRRRGPVKEIVLRQVIGRLDLCTVVGETDESDLMLRVVGDVDSYVFSATTRLGTVHTSDPVESRFLATEFAGGFTGVLIGLYVAFPSGRSTPAHFDWFDYRPNPSAEDGGSVQLSVLEVAGPEELAGKTAT</sequence>
<comment type="similarity">
    <text evidence="1 6">Belongs to the glycosyl hydrolase 43 family.</text>
</comment>
<dbReference type="OrthoDB" id="9801455at2"/>
<dbReference type="STRING" id="995034.SAMN05216219_1392"/>
<keyword evidence="3 6" id="KW-0326">Glycosidase</keyword>
<dbReference type="EMBL" id="FOVM01000003">
    <property type="protein sequence ID" value="SFN60810.1"/>
    <property type="molecule type" value="Genomic_DNA"/>
</dbReference>
<dbReference type="SUPFAM" id="SSF75005">
    <property type="entry name" value="Arabinanase/levansucrase/invertase"/>
    <property type="match status" value="1"/>
</dbReference>
<evidence type="ECO:0000256" key="6">
    <source>
        <dbReference type="RuleBase" id="RU361187"/>
    </source>
</evidence>
<keyword evidence="2 6" id="KW-0378">Hydrolase</keyword>
<dbReference type="InterPro" id="IPR041542">
    <property type="entry name" value="GH43_C2"/>
</dbReference>
<evidence type="ECO:0000256" key="1">
    <source>
        <dbReference type="ARBA" id="ARBA00009865"/>
    </source>
</evidence>
<evidence type="ECO:0000259" key="8">
    <source>
        <dbReference type="Pfam" id="PF17851"/>
    </source>
</evidence>
<accession>A0A1I5AEK3</accession>
<evidence type="ECO:0000256" key="5">
    <source>
        <dbReference type="PIRSR" id="PIRSR606710-2"/>
    </source>
</evidence>
<feature type="active site" description="Proton donor" evidence="4">
    <location>
        <position position="190"/>
    </location>
</feature>
<proteinExistence type="inferred from homology"/>
<keyword evidence="10" id="KW-1185">Reference proteome</keyword>
<evidence type="ECO:0000256" key="2">
    <source>
        <dbReference type="ARBA" id="ARBA00022801"/>
    </source>
</evidence>
<evidence type="ECO:0000256" key="7">
    <source>
        <dbReference type="SAM" id="MobiDB-lite"/>
    </source>
</evidence>
<dbReference type="Pfam" id="PF17851">
    <property type="entry name" value="GH43_C2"/>
    <property type="match status" value="1"/>
</dbReference>
<feature type="domain" description="Beta-xylosidase C-terminal Concanavalin A-like" evidence="8">
    <location>
        <begin position="325"/>
        <end position="516"/>
    </location>
</feature>
<name>A0A1I5AEK3_9MICO</name>
<evidence type="ECO:0000313" key="9">
    <source>
        <dbReference type="EMBL" id="SFN60810.1"/>
    </source>
</evidence>
<dbReference type="InterPro" id="IPR051795">
    <property type="entry name" value="Glycosyl_Hydrlase_43"/>
</dbReference>
<reference evidence="10" key="1">
    <citation type="submission" date="2016-10" db="EMBL/GenBank/DDBJ databases">
        <authorList>
            <person name="Varghese N."/>
            <person name="Submissions S."/>
        </authorList>
    </citation>
    <scope>NUCLEOTIDE SEQUENCE [LARGE SCALE GENOMIC DNA]</scope>
    <source>
        <strain evidence="10">CGMCC 1.11101</strain>
    </source>
</reference>
<dbReference type="AlphaFoldDB" id="A0A1I5AEK3"/>
<evidence type="ECO:0000313" key="10">
    <source>
        <dbReference type="Proteomes" id="UP000198867"/>
    </source>
</evidence>
<gene>
    <name evidence="9" type="ORF">SAMN05216219_1392</name>
</gene>
<dbReference type="InterPro" id="IPR006710">
    <property type="entry name" value="Glyco_hydro_43"/>
</dbReference>